<organism evidence="1">
    <name type="scientific">marine metagenome</name>
    <dbReference type="NCBI Taxonomy" id="408172"/>
    <lineage>
        <taxon>unclassified sequences</taxon>
        <taxon>metagenomes</taxon>
        <taxon>ecological metagenomes</taxon>
    </lineage>
</organism>
<reference evidence="1" key="1">
    <citation type="submission" date="2018-05" db="EMBL/GenBank/DDBJ databases">
        <authorList>
            <person name="Lanie J.A."/>
            <person name="Ng W.-L."/>
            <person name="Kazmierczak K.M."/>
            <person name="Andrzejewski T.M."/>
            <person name="Davidsen T.M."/>
            <person name="Wayne K.J."/>
            <person name="Tettelin H."/>
            <person name="Glass J.I."/>
            <person name="Rusch D."/>
            <person name="Podicherti R."/>
            <person name="Tsui H.-C.T."/>
            <person name="Winkler M.E."/>
        </authorList>
    </citation>
    <scope>NUCLEOTIDE SEQUENCE</scope>
</reference>
<protein>
    <submittedName>
        <fullName evidence="1">Uncharacterized protein</fullName>
    </submittedName>
</protein>
<feature type="non-terminal residue" evidence="1">
    <location>
        <position position="1"/>
    </location>
</feature>
<dbReference type="AlphaFoldDB" id="A0A382DL63"/>
<name>A0A382DL63_9ZZZZ</name>
<dbReference type="EMBL" id="UINC01039941">
    <property type="protein sequence ID" value="SVB39138.1"/>
    <property type="molecule type" value="Genomic_DNA"/>
</dbReference>
<gene>
    <name evidence="1" type="ORF">METZ01_LOCUS191992</name>
</gene>
<accession>A0A382DL63</accession>
<sequence>NNFQGLSDYEFKTQIDVAFMLMGYNGTTLYETTDSFKAAAELTMTQMGLLSFNRINSYRTHMMPISARDGEYAQSKAEIEAIDSALDNWGSDDVLSNFYYENKLIPDALHNPTAEQISVLQTLRQWLVENEKGAANWQDTDLGKEHYQWILEKVFRACSPAVRFMLDGLRMPAGFDVKEYRTIAIILSSDDSYNAGAAASSFNSWGGNHWNISNSDGIEYTHYQTFFFDDHSNISSGADPEKIKIANAKVDVHELIHTQGGGHDQDPSCISPYSVMGACDTGDFFTYPIYNRVYILGWLPDTAITTNPSLIQDSYNATDPTKKYLLKLGDFRYQELFNGSWYQYRVPSFAKTLESCNLSIGTFGDDGNSIDPLGTCGQLVVDQSCIVSSSFYDNELKMNMTMRDFQACEFIDVENDLSSELFAKFLSRLDGSAQDYSGAVDRQALVMEQTDDAARQALSN</sequence>
<evidence type="ECO:0000313" key="1">
    <source>
        <dbReference type="EMBL" id="SVB39138.1"/>
    </source>
</evidence>
<proteinExistence type="predicted"/>